<dbReference type="EC" id="3.2.1.39" evidence="4"/>
<dbReference type="InterPro" id="IPR000490">
    <property type="entry name" value="Glyco_hydro_17"/>
</dbReference>
<feature type="domain" description="X8" evidence="12">
    <location>
        <begin position="375"/>
        <end position="460"/>
    </location>
</feature>
<gene>
    <name evidence="13" type="ORF">ZIOFF_048899</name>
</gene>
<proteinExistence type="inferred from homology"/>
<evidence type="ECO:0000256" key="9">
    <source>
        <dbReference type="ARBA" id="ARBA00023295"/>
    </source>
</evidence>
<dbReference type="SMART" id="SM00768">
    <property type="entry name" value="X8"/>
    <property type="match status" value="1"/>
</dbReference>
<keyword evidence="14" id="KW-1185">Reference proteome</keyword>
<evidence type="ECO:0000259" key="12">
    <source>
        <dbReference type="SMART" id="SM00768"/>
    </source>
</evidence>
<dbReference type="FunFam" id="1.20.58.1040:FF:000003">
    <property type="entry name" value="glucan endo-1,3-beta-glucosidase 7"/>
    <property type="match status" value="1"/>
</dbReference>
<sequence length="464" mass="48135">MASRNPFWAVIIAALFLALPSAKSQSFIGVNYGEVADNLPPPADTARLLQSTTISKVRLYGADPNILRALAGTGISVVIGAANGDIPALASDPMAAANWVSANVLPFIPATDISVVALGNEAFSSGDASLASQLLPAMQNLRTALGAASSAAAGIKVSTVNIMSVLSSSDPPSSGAFHADVLPALKGVLAFLKDTGSPFMINPYPFFAYQSDPSPETLAFCLFQPNAGRHDAGSGSTYMNMFDAQVDAVRAAIAAAGFPEVEIVVAETGWPYRGDAGEEGATVENAQAYNGGLVAHLRSLTGTPMAPGKSVDTYIFALYDEDLKPGPTSERSFGLFRLDLTPTYDAGITKSSSNAAGPVSQNSTEATPQRAVGKGWCVPKQGATEAELQASLDYACGQSAVDCSPIQQGGACFEPNTVRSHAAYSMNQFYQVSGRNAYDCDFSGSAVVTTDNPSYSKCVYNGGQ</sequence>
<dbReference type="Proteomes" id="UP000734854">
    <property type="component" value="Unassembled WGS sequence"/>
</dbReference>
<evidence type="ECO:0000256" key="10">
    <source>
        <dbReference type="RuleBase" id="RU004335"/>
    </source>
</evidence>
<dbReference type="InterPro" id="IPR012946">
    <property type="entry name" value="X8"/>
</dbReference>
<dbReference type="FunFam" id="3.20.20.80:FF:000005">
    <property type="entry name" value="Glucan endo-1,3-beta-glucosidase 14"/>
    <property type="match status" value="1"/>
</dbReference>
<evidence type="ECO:0000256" key="5">
    <source>
        <dbReference type="ARBA" id="ARBA00022525"/>
    </source>
</evidence>
<comment type="catalytic activity">
    <reaction evidence="1">
        <text>Hydrolysis of (1-&gt;3)-beta-D-glucosidic linkages in (1-&gt;3)-beta-D-glucans.</text>
        <dbReference type="EC" id="3.2.1.39"/>
    </reaction>
</comment>
<comment type="subcellular location">
    <subcellularLocation>
        <location evidence="2">Secreted</location>
    </subcellularLocation>
</comment>
<accession>A0A8J5G045</accession>
<comment type="caution">
    <text evidence="13">The sequence shown here is derived from an EMBL/GenBank/DDBJ whole genome shotgun (WGS) entry which is preliminary data.</text>
</comment>
<keyword evidence="5" id="KW-0964">Secreted</keyword>
<dbReference type="Pfam" id="PF00332">
    <property type="entry name" value="Glyco_hydro_17"/>
    <property type="match status" value="1"/>
</dbReference>
<dbReference type="EMBL" id="JACMSC010000013">
    <property type="protein sequence ID" value="KAG6493896.1"/>
    <property type="molecule type" value="Genomic_DNA"/>
</dbReference>
<comment type="similarity">
    <text evidence="3 10">Belongs to the glycosyl hydrolase 17 family.</text>
</comment>
<evidence type="ECO:0000256" key="3">
    <source>
        <dbReference type="ARBA" id="ARBA00008773"/>
    </source>
</evidence>
<evidence type="ECO:0000256" key="7">
    <source>
        <dbReference type="ARBA" id="ARBA00022801"/>
    </source>
</evidence>
<keyword evidence="7" id="KW-0378">Hydrolase</keyword>
<evidence type="ECO:0000256" key="8">
    <source>
        <dbReference type="ARBA" id="ARBA00023157"/>
    </source>
</evidence>
<feature type="chain" id="PRO_5035200500" description="glucan endo-1,3-beta-D-glucosidase" evidence="11">
    <location>
        <begin position="25"/>
        <end position="464"/>
    </location>
</feature>
<feature type="signal peptide" evidence="11">
    <location>
        <begin position="1"/>
        <end position="24"/>
    </location>
</feature>
<keyword evidence="6 11" id="KW-0732">Signal</keyword>
<dbReference type="GO" id="GO:0005576">
    <property type="term" value="C:extracellular region"/>
    <property type="evidence" value="ECO:0007669"/>
    <property type="project" value="UniProtKB-SubCell"/>
</dbReference>
<dbReference type="GO" id="GO:0005975">
    <property type="term" value="P:carbohydrate metabolic process"/>
    <property type="evidence" value="ECO:0007669"/>
    <property type="project" value="InterPro"/>
</dbReference>
<evidence type="ECO:0000256" key="1">
    <source>
        <dbReference type="ARBA" id="ARBA00000382"/>
    </source>
</evidence>
<dbReference type="GO" id="GO:0042973">
    <property type="term" value="F:glucan endo-1,3-beta-D-glucosidase activity"/>
    <property type="evidence" value="ECO:0007669"/>
    <property type="project" value="UniProtKB-EC"/>
</dbReference>
<organism evidence="13 14">
    <name type="scientific">Zingiber officinale</name>
    <name type="common">Ginger</name>
    <name type="synonym">Amomum zingiber</name>
    <dbReference type="NCBI Taxonomy" id="94328"/>
    <lineage>
        <taxon>Eukaryota</taxon>
        <taxon>Viridiplantae</taxon>
        <taxon>Streptophyta</taxon>
        <taxon>Embryophyta</taxon>
        <taxon>Tracheophyta</taxon>
        <taxon>Spermatophyta</taxon>
        <taxon>Magnoliopsida</taxon>
        <taxon>Liliopsida</taxon>
        <taxon>Zingiberales</taxon>
        <taxon>Zingiberaceae</taxon>
        <taxon>Zingiber</taxon>
    </lineage>
</organism>
<evidence type="ECO:0000256" key="2">
    <source>
        <dbReference type="ARBA" id="ARBA00004613"/>
    </source>
</evidence>
<name>A0A8J5G045_ZINOF</name>
<keyword evidence="8" id="KW-1015">Disulfide bond</keyword>
<evidence type="ECO:0000313" key="14">
    <source>
        <dbReference type="Proteomes" id="UP000734854"/>
    </source>
</evidence>
<dbReference type="OrthoDB" id="941679at2759"/>
<dbReference type="PANTHER" id="PTHR32227">
    <property type="entry name" value="GLUCAN ENDO-1,3-BETA-GLUCOSIDASE BG1-RELATED-RELATED"/>
    <property type="match status" value="1"/>
</dbReference>
<evidence type="ECO:0000256" key="6">
    <source>
        <dbReference type="ARBA" id="ARBA00022729"/>
    </source>
</evidence>
<reference evidence="13 14" key="1">
    <citation type="submission" date="2020-08" db="EMBL/GenBank/DDBJ databases">
        <title>Plant Genome Project.</title>
        <authorList>
            <person name="Zhang R.-G."/>
        </authorList>
    </citation>
    <scope>NUCLEOTIDE SEQUENCE [LARGE SCALE GENOMIC DNA]</scope>
    <source>
        <tissue evidence="13">Rhizome</tissue>
    </source>
</reference>
<evidence type="ECO:0000256" key="11">
    <source>
        <dbReference type="SAM" id="SignalP"/>
    </source>
</evidence>
<dbReference type="Pfam" id="PF07983">
    <property type="entry name" value="X8"/>
    <property type="match status" value="1"/>
</dbReference>
<evidence type="ECO:0000256" key="4">
    <source>
        <dbReference type="ARBA" id="ARBA00012780"/>
    </source>
</evidence>
<evidence type="ECO:0000313" key="13">
    <source>
        <dbReference type="EMBL" id="KAG6493896.1"/>
    </source>
</evidence>
<keyword evidence="9" id="KW-0326">Glycosidase</keyword>
<protein>
    <recommendedName>
        <fullName evidence="4">glucan endo-1,3-beta-D-glucosidase</fullName>
        <ecNumber evidence="4">3.2.1.39</ecNumber>
    </recommendedName>
</protein>
<dbReference type="InterPro" id="IPR044965">
    <property type="entry name" value="Glyco_hydro_17_plant"/>
</dbReference>
<dbReference type="AlphaFoldDB" id="A0A8J5G045"/>